<evidence type="ECO:0000256" key="3">
    <source>
        <dbReference type="ARBA" id="ARBA00022112"/>
    </source>
</evidence>
<comment type="subunit">
    <text evidence="2">Homohexamer.</text>
</comment>
<proteinExistence type="inferred from homology"/>
<dbReference type="InterPro" id="IPR002678">
    <property type="entry name" value="DUF34/NIF3"/>
</dbReference>
<evidence type="ECO:0000313" key="6">
    <source>
        <dbReference type="EMBL" id="OUN89162.1"/>
    </source>
</evidence>
<feature type="binding site" evidence="5">
    <location>
        <position position="229"/>
    </location>
    <ligand>
        <name>a divalent metal cation</name>
        <dbReference type="ChEBI" id="CHEBI:60240"/>
        <label>1</label>
    </ligand>
</feature>
<dbReference type="Pfam" id="PF01784">
    <property type="entry name" value="DUF34_NIF3"/>
    <property type="match status" value="1"/>
</dbReference>
<feature type="binding site" evidence="5">
    <location>
        <position position="64"/>
    </location>
    <ligand>
        <name>a divalent metal cation</name>
        <dbReference type="ChEBI" id="CHEBI:60240"/>
        <label>2</label>
    </ligand>
</feature>
<evidence type="ECO:0000256" key="1">
    <source>
        <dbReference type="ARBA" id="ARBA00006964"/>
    </source>
</evidence>
<accession>A0A1Y3XUK0</accession>
<keyword evidence="4 5" id="KW-0479">Metal-binding</keyword>
<dbReference type="OrthoDB" id="9795763at2"/>
<gene>
    <name evidence="6" type="ORF">B5G02_02805</name>
</gene>
<evidence type="ECO:0000256" key="5">
    <source>
        <dbReference type="PIRSR" id="PIRSR602678-1"/>
    </source>
</evidence>
<dbReference type="EMBL" id="NFIE01000005">
    <property type="protein sequence ID" value="OUN89162.1"/>
    <property type="molecule type" value="Genomic_DNA"/>
</dbReference>
<evidence type="ECO:0000313" key="7">
    <source>
        <dbReference type="Proteomes" id="UP000195781"/>
    </source>
</evidence>
<protein>
    <recommendedName>
        <fullName evidence="3">GTP cyclohydrolase 1 type 2 homolog</fullName>
    </recommendedName>
</protein>
<dbReference type="GO" id="GO:0046872">
    <property type="term" value="F:metal ion binding"/>
    <property type="evidence" value="ECO:0007669"/>
    <property type="project" value="UniProtKB-KW"/>
</dbReference>
<name>A0A1Y3XUK0_9ACTN</name>
<dbReference type="FunFam" id="3.40.1390.30:FF:000001">
    <property type="entry name" value="GTP cyclohydrolase 1 type 2"/>
    <property type="match status" value="1"/>
</dbReference>
<feature type="binding site" evidence="5">
    <location>
        <position position="65"/>
    </location>
    <ligand>
        <name>a divalent metal cation</name>
        <dbReference type="ChEBI" id="CHEBI:60240"/>
        <label>1</label>
    </ligand>
</feature>
<comment type="similarity">
    <text evidence="1">Belongs to the GTP cyclohydrolase I type 2/NIF3 family.</text>
</comment>
<evidence type="ECO:0000256" key="4">
    <source>
        <dbReference type="ARBA" id="ARBA00022723"/>
    </source>
</evidence>
<feature type="binding site" evidence="5">
    <location>
        <position position="107"/>
    </location>
    <ligand>
        <name>a divalent metal cation</name>
        <dbReference type="ChEBI" id="CHEBI:60240"/>
        <label>1</label>
    </ligand>
</feature>
<dbReference type="SUPFAM" id="SSF102705">
    <property type="entry name" value="NIF3 (NGG1p interacting factor 3)-like"/>
    <property type="match status" value="1"/>
</dbReference>
<dbReference type="PANTHER" id="PTHR13799">
    <property type="entry name" value="NGG1 INTERACTING FACTOR 3"/>
    <property type="match status" value="1"/>
</dbReference>
<evidence type="ECO:0000256" key="2">
    <source>
        <dbReference type="ARBA" id="ARBA00011643"/>
    </source>
</evidence>
<dbReference type="PANTHER" id="PTHR13799:SF14">
    <property type="entry name" value="GTP CYCLOHYDROLASE 1 TYPE 2 HOMOLOG"/>
    <property type="match status" value="1"/>
</dbReference>
<sequence length="272" mass="28724">MKVRELEAALFDAFPREQAEAWDHVGLSVGDPADEVRLVRVALDATAEEVRAAHAMGANVLVAHHPVYIEAPDAFTPLASDRPQAGAAVFEAARLGLSVLSFHTNLDRSLAAREALPARLGIAVATSLEHADDPATPGYGAIADVEPCTLRDLAARAAEALDVDPRVWGAPAAKVARVAFMGGSLGHFGDLALRAGADAIVCGEAGYHVCQDLAARGLGVVLLGHDVSEEPFCQVLACACERAGIAPERIAVAERTRREERPWWTYTGGRLA</sequence>
<reference evidence="7" key="1">
    <citation type="submission" date="2017-04" db="EMBL/GenBank/DDBJ databases">
        <title>Function of individual gut microbiota members based on whole genome sequencing of pure cultures obtained from chicken caecum.</title>
        <authorList>
            <person name="Medvecky M."/>
            <person name="Cejkova D."/>
            <person name="Polansky O."/>
            <person name="Karasova D."/>
            <person name="Kubasova T."/>
            <person name="Cizek A."/>
            <person name="Rychlik I."/>
        </authorList>
    </citation>
    <scope>NUCLEOTIDE SEQUENCE [LARGE SCALE GENOMIC DNA]</scope>
    <source>
        <strain evidence="7">An5</strain>
    </source>
</reference>
<dbReference type="RefSeq" id="WP_094335101.1">
    <property type="nucleotide sequence ID" value="NZ_NFIE01000005.1"/>
</dbReference>
<dbReference type="AlphaFoldDB" id="A0A1Y3XUK0"/>
<feature type="binding site" evidence="5">
    <location>
        <position position="225"/>
    </location>
    <ligand>
        <name>a divalent metal cation</name>
        <dbReference type="ChEBI" id="CHEBI:60240"/>
        <label>1</label>
    </ligand>
</feature>
<organism evidence="6 7">
    <name type="scientific">[Collinsella] massiliensis</name>
    <dbReference type="NCBI Taxonomy" id="1232426"/>
    <lineage>
        <taxon>Bacteria</taxon>
        <taxon>Bacillati</taxon>
        <taxon>Actinomycetota</taxon>
        <taxon>Coriobacteriia</taxon>
        <taxon>Coriobacteriales</taxon>
        <taxon>Coriobacteriaceae</taxon>
        <taxon>Enorma</taxon>
    </lineage>
</organism>
<dbReference type="Gene3D" id="3.40.1390.30">
    <property type="entry name" value="NIF3 (NGG1p interacting factor 3)-like"/>
    <property type="match status" value="2"/>
</dbReference>
<dbReference type="InterPro" id="IPR036069">
    <property type="entry name" value="DUF34/NIF3_sf"/>
</dbReference>
<dbReference type="GO" id="GO:0005737">
    <property type="term" value="C:cytoplasm"/>
    <property type="evidence" value="ECO:0007669"/>
    <property type="project" value="TreeGrafter"/>
</dbReference>
<keyword evidence="7" id="KW-1185">Reference proteome</keyword>
<comment type="caution">
    <text evidence="6">The sequence shown here is derived from an EMBL/GenBank/DDBJ whole genome shotgun (WGS) entry which is preliminary data.</text>
</comment>
<dbReference type="Proteomes" id="UP000195781">
    <property type="component" value="Unassembled WGS sequence"/>
</dbReference>